<gene>
    <name evidence="3" type="ORF">ACH5RR_040159</name>
</gene>
<sequence length="230" mass="25615">MAATAATANFSSSTIPLRTRSNNININTSCNAKFLGSRKGNPGRLRVVVVKSSDESEVSAEAAATTTTTTEETQESSPVEVPKGPPSLISALNVEKALRGMAITDVDHYGRLGLRRGCSYDQVLLSYKNKVDQLLNQGLAEEELNENLELLKESYSILSSEEERRLYDWSLARNEKPDRYMWPFEVDITQTPKGTPPPQEPEDVGPTRMVGYFMFGWLILSITLSIYFNR</sequence>
<name>A0ABD2XRG2_9GENT</name>
<dbReference type="InterPro" id="IPR036869">
    <property type="entry name" value="J_dom_sf"/>
</dbReference>
<feature type="transmembrane region" description="Helical" evidence="2">
    <location>
        <begin position="209"/>
        <end position="228"/>
    </location>
</feature>
<dbReference type="EMBL" id="JBJUIK010000017">
    <property type="protein sequence ID" value="KAL3497427.1"/>
    <property type="molecule type" value="Genomic_DNA"/>
</dbReference>
<accession>A0ABD2XRG2</accession>
<dbReference type="PANTHER" id="PTHR47726">
    <property type="entry name" value="NAD(P)H-QUINONE OXIDOREDUCTASE SUBUNIT U, CHLOROPLASTIC"/>
    <property type="match status" value="1"/>
</dbReference>
<feature type="region of interest" description="Disordered" evidence="1">
    <location>
        <begin position="56"/>
        <end position="86"/>
    </location>
</feature>
<keyword evidence="2" id="KW-1133">Transmembrane helix</keyword>
<feature type="compositionally biased region" description="Low complexity" evidence="1">
    <location>
        <begin position="59"/>
        <end position="81"/>
    </location>
</feature>
<reference evidence="3 4" key="1">
    <citation type="submission" date="2024-11" db="EMBL/GenBank/DDBJ databases">
        <title>A near-complete genome assembly of Cinchona calisaya.</title>
        <authorList>
            <person name="Lian D.C."/>
            <person name="Zhao X.W."/>
            <person name="Wei L."/>
        </authorList>
    </citation>
    <scope>NUCLEOTIDE SEQUENCE [LARGE SCALE GENOMIC DNA]</scope>
    <source>
        <tissue evidence="3">Nenye</tissue>
    </source>
</reference>
<organism evidence="3 4">
    <name type="scientific">Cinchona calisaya</name>
    <dbReference type="NCBI Taxonomy" id="153742"/>
    <lineage>
        <taxon>Eukaryota</taxon>
        <taxon>Viridiplantae</taxon>
        <taxon>Streptophyta</taxon>
        <taxon>Embryophyta</taxon>
        <taxon>Tracheophyta</taxon>
        <taxon>Spermatophyta</taxon>
        <taxon>Magnoliopsida</taxon>
        <taxon>eudicotyledons</taxon>
        <taxon>Gunneridae</taxon>
        <taxon>Pentapetalae</taxon>
        <taxon>asterids</taxon>
        <taxon>lamiids</taxon>
        <taxon>Gentianales</taxon>
        <taxon>Rubiaceae</taxon>
        <taxon>Cinchonoideae</taxon>
        <taxon>Cinchoneae</taxon>
        <taxon>Cinchona</taxon>
    </lineage>
</organism>
<comment type="caution">
    <text evidence="3">The sequence shown here is derived from an EMBL/GenBank/DDBJ whole genome shotgun (WGS) entry which is preliminary data.</text>
</comment>
<evidence type="ECO:0008006" key="5">
    <source>
        <dbReference type="Google" id="ProtNLM"/>
    </source>
</evidence>
<proteinExistence type="predicted"/>
<dbReference type="Gene3D" id="1.10.287.110">
    <property type="entry name" value="DnaJ domain"/>
    <property type="match status" value="1"/>
</dbReference>
<dbReference type="AlphaFoldDB" id="A0ABD2XRG2"/>
<evidence type="ECO:0000313" key="3">
    <source>
        <dbReference type="EMBL" id="KAL3497427.1"/>
    </source>
</evidence>
<evidence type="ECO:0000256" key="2">
    <source>
        <dbReference type="SAM" id="Phobius"/>
    </source>
</evidence>
<protein>
    <recommendedName>
        <fullName evidence="5">Chaperone DnaJ-domain superfamily protein</fullName>
    </recommendedName>
</protein>
<keyword evidence="4" id="KW-1185">Reference proteome</keyword>
<dbReference type="FunFam" id="1.10.287.110:FF:000080">
    <property type="entry name" value="NAD(P)H-quinone oxidoreductase subunit U chloroplastic"/>
    <property type="match status" value="1"/>
</dbReference>
<dbReference type="SUPFAM" id="SSF46565">
    <property type="entry name" value="Chaperone J-domain"/>
    <property type="match status" value="1"/>
</dbReference>
<evidence type="ECO:0000313" key="4">
    <source>
        <dbReference type="Proteomes" id="UP001630127"/>
    </source>
</evidence>
<dbReference type="Proteomes" id="UP001630127">
    <property type="component" value="Unassembled WGS sequence"/>
</dbReference>
<keyword evidence="2" id="KW-0812">Transmembrane</keyword>
<evidence type="ECO:0000256" key="1">
    <source>
        <dbReference type="SAM" id="MobiDB-lite"/>
    </source>
</evidence>
<dbReference type="InterPro" id="IPR044199">
    <property type="entry name" value="NdhU_chloroplastic"/>
</dbReference>
<keyword evidence="2" id="KW-0472">Membrane</keyword>
<dbReference type="PANTHER" id="PTHR47726:SF1">
    <property type="entry name" value="NAD(P)H-QUINONE OXIDOREDUCTASE SUBUNIT U, CHLOROPLASTIC"/>
    <property type="match status" value="1"/>
</dbReference>